<organism evidence="1">
    <name type="scientific">uncultured Pleomorphomonas sp</name>
    <dbReference type="NCBI Taxonomy" id="442121"/>
    <lineage>
        <taxon>Bacteria</taxon>
        <taxon>Pseudomonadati</taxon>
        <taxon>Pseudomonadota</taxon>
        <taxon>Alphaproteobacteria</taxon>
        <taxon>Hyphomicrobiales</taxon>
        <taxon>Pleomorphomonadaceae</taxon>
        <taxon>Pleomorphomonas</taxon>
        <taxon>environmental samples</taxon>
    </lineage>
</organism>
<name>A0A212LNN2_9HYPH</name>
<dbReference type="EMBL" id="FMJD01000013">
    <property type="protein sequence ID" value="SCM79155.1"/>
    <property type="molecule type" value="Genomic_DNA"/>
</dbReference>
<protein>
    <submittedName>
        <fullName evidence="1">Uncharacterized protein</fullName>
    </submittedName>
</protein>
<accession>A0A212LNN2</accession>
<gene>
    <name evidence="1" type="ORF">KL86PLE_90261</name>
</gene>
<dbReference type="AlphaFoldDB" id="A0A212LNN2"/>
<sequence>MLVSQAMSNLLRLLDRDPSLLAVLSQEAA</sequence>
<reference evidence="1" key="1">
    <citation type="submission" date="2016-08" db="EMBL/GenBank/DDBJ databases">
        <authorList>
            <person name="Seilhamer J.J."/>
        </authorList>
    </citation>
    <scope>NUCLEOTIDE SEQUENCE</scope>
    <source>
        <strain evidence="1">86</strain>
    </source>
</reference>
<evidence type="ECO:0000313" key="1">
    <source>
        <dbReference type="EMBL" id="SCM79155.1"/>
    </source>
</evidence>
<proteinExistence type="predicted"/>